<accession>A0A1C7M8X9</accession>
<reference evidence="2 3" key="1">
    <citation type="submission" date="2016-03" db="EMBL/GenBank/DDBJ databases">
        <title>Whole genome sequencing of Grifola frondosa 9006-11.</title>
        <authorList>
            <person name="Min B."/>
            <person name="Park H."/>
            <person name="Kim J.-G."/>
            <person name="Cho H."/>
            <person name="Oh Y.-L."/>
            <person name="Kong W.-S."/>
            <person name="Choi I.-G."/>
        </authorList>
    </citation>
    <scope>NUCLEOTIDE SEQUENCE [LARGE SCALE GENOMIC DNA]</scope>
    <source>
        <strain evidence="2 3">9006-11</strain>
    </source>
</reference>
<proteinExistence type="predicted"/>
<comment type="caution">
    <text evidence="2">The sequence shown here is derived from an EMBL/GenBank/DDBJ whole genome shotgun (WGS) entry which is preliminary data.</text>
</comment>
<evidence type="ECO:0000256" key="1">
    <source>
        <dbReference type="ARBA" id="ARBA00023002"/>
    </source>
</evidence>
<organism evidence="2 3">
    <name type="scientific">Grifola frondosa</name>
    <name type="common">Maitake</name>
    <name type="synonym">Polyporus frondosus</name>
    <dbReference type="NCBI Taxonomy" id="5627"/>
    <lineage>
        <taxon>Eukaryota</taxon>
        <taxon>Fungi</taxon>
        <taxon>Dikarya</taxon>
        <taxon>Basidiomycota</taxon>
        <taxon>Agaricomycotina</taxon>
        <taxon>Agaricomycetes</taxon>
        <taxon>Polyporales</taxon>
        <taxon>Grifolaceae</taxon>
        <taxon>Grifola</taxon>
    </lineage>
</organism>
<dbReference type="InterPro" id="IPR025337">
    <property type="entry name" value="Questin_oxidase-like"/>
</dbReference>
<keyword evidence="1" id="KW-0560">Oxidoreductase</keyword>
<keyword evidence="3" id="KW-1185">Reference proteome</keyword>
<name>A0A1C7M8X9_GRIFR</name>
<dbReference type="AlphaFoldDB" id="A0A1C7M8X9"/>
<protein>
    <submittedName>
        <fullName evidence="2">Uncharacterized protein</fullName>
    </submittedName>
</protein>
<dbReference type="GO" id="GO:0016491">
    <property type="term" value="F:oxidoreductase activity"/>
    <property type="evidence" value="ECO:0007669"/>
    <property type="project" value="UniProtKB-KW"/>
</dbReference>
<evidence type="ECO:0000313" key="2">
    <source>
        <dbReference type="EMBL" id="OBZ72839.1"/>
    </source>
</evidence>
<dbReference type="OrthoDB" id="10004862at2759"/>
<evidence type="ECO:0000313" key="3">
    <source>
        <dbReference type="Proteomes" id="UP000092993"/>
    </source>
</evidence>
<dbReference type="Pfam" id="PF14027">
    <property type="entry name" value="Questin_oxidase"/>
    <property type="match status" value="1"/>
</dbReference>
<dbReference type="PANTHER" id="PTHR35870:SF1">
    <property type="entry name" value="PROTEIN, PUTATIVE (AFU_ORTHOLOGUE AFUA_5G03330)-RELATED"/>
    <property type="match status" value="1"/>
</dbReference>
<dbReference type="STRING" id="5627.A0A1C7M8X9"/>
<sequence>MFSRKANVTTLGPDQQPARMLNRFLASILHPMIHTGCGLEFGFLGLVAEGLAQATCHSAQAVTMIPPTLFKSVSHPDSGHAIVSRLTALLPSLSLGKSSAQHTHSPTQTKSGVRALTIISRILNDPAFAPSAIGLPLKVESNLSVLDVVSRP</sequence>
<dbReference type="Proteomes" id="UP000092993">
    <property type="component" value="Unassembled WGS sequence"/>
</dbReference>
<dbReference type="EMBL" id="LUGG01000007">
    <property type="protein sequence ID" value="OBZ72839.1"/>
    <property type="molecule type" value="Genomic_DNA"/>
</dbReference>
<gene>
    <name evidence="2" type="ORF">A0H81_07061</name>
</gene>
<dbReference type="PANTHER" id="PTHR35870">
    <property type="entry name" value="PROTEIN, PUTATIVE (AFU_ORTHOLOGUE AFUA_5G03330)-RELATED"/>
    <property type="match status" value="1"/>
</dbReference>